<dbReference type="InterPro" id="IPR000276">
    <property type="entry name" value="GPCR_Rhodpsn"/>
</dbReference>
<feature type="domain" description="G-protein coupled receptors family 1 profile" evidence="7">
    <location>
        <begin position="45"/>
        <end position="215"/>
    </location>
</feature>
<dbReference type="GO" id="GO:0004930">
    <property type="term" value="F:G protein-coupled receptor activity"/>
    <property type="evidence" value="ECO:0007669"/>
    <property type="project" value="UniProtKB-KW"/>
</dbReference>
<evidence type="ECO:0000259" key="7">
    <source>
        <dbReference type="PROSITE" id="PS50262"/>
    </source>
</evidence>
<feature type="transmembrane region" description="Helical" evidence="6">
    <location>
        <begin position="175"/>
        <end position="196"/>
    </location>
</feature>
<keyword evidence="5" id="KW-0807">Transducer</keyword>
<reference evidence="8" key="1">
    <citation type="journal article" date="2023" name="Science">
        <title>Genome structures resolve the early diversification of teleost fishes.</title>
        <authorList>
            <person name="Parey E."/>
            <person name="Louis A."/>
            <person name="Montfort J."/>
            <person name="Bouchez O."/>
            <person name="Roques C."/>
            <person name="Iampietro C."/>
            <person name="Lluch J."/>
            <person name="Castinel A."/>
            <person name="Donnadieu C."/>
            <person name="Desvignes T."/>
            <person name="Floi Bucao C."/>
            <person name="Jouanno E."/>
            <person name="Wen M."/>
            <person name="Mejri S."/>
            <person name="Dirks R."/>
            <person name="Jansen H."/>
            <person name="Henkel C."/>
            <person name="Chen W.J."/>
            <person name="Zahm M."/>
            <person name="Cabau C."/>
            <person name="Klopp C."/>
            <person name="Thompson A.W."/>
            <person name="Robinson-Rechavi M."/>
            <person name="Braasch I."/>
            <person name="Lecointre G."/>
            <person name="Bobe J."/>
            <person name="Postlethwait J.H."/>
            <person name="Berthelot C."/>
            <person name="Roest Crollius H."/>
            <person name="Guiguen Y."/>
        </authorList>
    </citation>
    <scope>NUCLEOTIDE SEQUENCE</scope>
    <source>
        <strain evidence="8">NC1722</strain>
    </source>
</reference>
<dbReference type="GO" id="GO:0016020">
    <property type="term" value="C:membrane"/>
    <property type="evidence" value="ECO:0007669"/>
    <property type="project" value="UniProtKB-SubCell"/>
</dbReference>
<evidence type="ECO:0000313" key="8">
    <source>
        <dbReference type="EMBL" id="KAJ8404746.1"/>
    </source>
</evidence>
<evidence type="ECO:0000313" key="9">
    <source>
        <dbReference type="Proteomes" id="UP001221898"/>
    </source>
</evidence>
<accession>A0AAD7SLD6</accession>
<feature type="transmembrane region" description="Helical" evidence="6">
    <location>
        <begin position="29"/>
        <end position="54"/>
    </location>
</feature>
<evidence type="ECO:0000256" key="5">
    <source>
        <dbReference type="RuleBase" id="RU000688"/>
    </source>
</evidence>
<feature type="transmembrane region" description="Helical" evidence="6">
    <location>
        <begin position="249"/>
        <end position="271"/>
    </location>
</feature>
<feature type="domain" description="G-protein coupled receptors family 1 profile" evidence="7">
    <location>
        <begin position="217"/>
        <end position="287"/>
    </location>
</feature>
<organism evidence="8 9">
    <name type="scientific">Aldrovandia affinis</name>
    <dbReference type="NCBI Taxonomy" id="143900"/>
    <lineage>
        <taxon>Eukaryota</taxon>
        <taxon>Metazoa</taxon>
        <taxon>Chordata</taxon>
        <taxon>Craniata</taxon>
        <taxon>Vertebrata</taxon>
        <taxon>Euteleostomi</taxon>
        <taxon>Actinopterygii</taxon>
        <taxon>Neopterygii</taxon>
        <taxon>Teleostei</taxon>
        <taxon>Notacanthiformes</taxon>
        <taxon>Halosauridae</taxon>
        <taxon>Aldrovandia</taxon>
    </lineage>
</organism>
<comment type="caution">
    <text evidence="8">The sequence shown here is derived from an EMBL/GenBank/DDBJ whole genome shotgun (WGS) entry which is preliminary data.</text>
</comment>
<feature type="transmembrane region" description="Helical" evidence="6">
    <location>
        <begin position="106"/>
        <end position="124"/>
    </location>
</feature>
<keyword evidence="9" id="KW-1185">Reference proteome</keyword>
<dbReference type="EMBL" id="JAINUG010000052">
    <property type="protein sequence ID" value="KAJ8404746.1"/>
    <property type="molecule type" value="Genomic_DNA"/>
</dbReference>
<dbReference type="InterPro" id="IPR017452">
    <property type="entry name" value="GPCR_Rhodpsn_7TM"/>
</dbReference>
<evidence type="ECO:0000256" key="2">
    <source>
        <dbReference type="ARBA" id="ARBA00022692"/>
    </source>
</evidence>
<name>A0AAD7SLD6_9TELE</name>
<dbReference type="PANTHER" id="PTHR26451:SF881">
    <property type="entry name" value="ODORANT RECEPTOR-RELATED"/>
    <property type="match status" value="1"/>
</dbReference>
<dbReference type="Pfam" id="PF00001">
    <property type="entry name" value="7tm_1"/>
    <property type="match status" value="2"/>
</dbReference>
<feature type="transmembrane region" description="Helical" evidence="6">
    <location>
        <begin position="208"/>
        <end position="229"/>
    </location>
</feature>
<keyword evidence="4 6" id="KW-0472">Membrane</keyword>
<dbReference type="GO" id="GO:0004984">
    <property type="term" value="F:olfactory receptor activity"/>
    <property type="evidence" value="ECO:0007669"/>
    <property type="project" value="TreeGrafter"/>
</dbReference>
<dbReference type="AlphaFoldDB" id="A0AAD7SLD6"/>
<evidence type="ECO:0000256" key="3">
    <source>
        <dbReference type="ARBA" id="ARBA00022989"/>
    </source>
</evidence>
<keyword evidence="5" id="KW-0297">G-protein coupled receptor</keyword>
<gene>
    <name evidence="8" type="ORF">AAFF_G00336090</name>
</gene>
<sequence length="287" mass="31894">MDLVMGNESAGDLDLLMLSPFVIAPGGKYVIGIAGLYLYAICVILNLTLLLVIVVERKLHRPMHFILLNQTLNDLLGSSAMVPKLLSGMLMETETVRYPLCFLQGFLLHIYGCGTLLILTAMAVDRYIAICNPLRYNRIMATGSYVLMENTFLNISFELSLDPFLIPTGGKYPIFFLGVAIYLFCVFCNLTLLVLIVTQKALHKPMYFILFSLPLNDLIGITVMLPKVLSDIITETSKVYYPLCVLQGFLLHMYGGGVLFILAAMAFDRYVAICKPLRRDSPGAEAP</sequence>
<keyword evidence="5" id="KW-0675">Receptor</keyword>
<protein>
    <recommendedName>
        <fullName evidence="7">G-protein coupled receptors family 1 profile domain-containing protein</fullName>
    </recommendedName>
</protein>
<dbReference type="PANTHER" id="PTHR26451">
    <property type="entry name" value="G_PROTEIN_RECEP_F1_2 DOMAIN-CONTAINING PROTEIN"/>
    <property type="match status" value="1"/>
</dbReference>
<evidence type="ECO:0000256" key="6">
    <source>
        <dbReference type="SAM" id="Phobius"/>
    </source>
</evidence>
<keyword evidence="2 5" id="KW-0812">Transmembrane</keyword>
<dbReference type="PROSITE" id="PS50262">
    <property type="entry name" value="G_PROTEIN_RECEP_F1_2"/>
    <property type="match status" value="2"/>
</dbReference>
<comment type="subcellular location">
    <subcellularLocation>
        <location evidence="1">Membrane</location>
    </subcellularLocation>
</comment>
<dbReference type="Proteomes" id="UP001221898">
    <property type="component" value="Unassembled WGS sequence"/>
</dbReference>
<evidence type="ECO:0000256" key="1">
    <source>
        <dbReference type="ARBA" id="ARBA00004370"/>
    </source>
</evidence>
<keyword evidence="3 6" id="KW-1133">Transmembrane helix</keyword>
<dbReference type="GO" id="GO:0005549">
    <property type="term" value="F:odorant binding"/>
    <property type="evidence" value="ECO:0007669"/>
    <property type="project" value="TreeGrafter"/>
</dbReference>
<dbReference type="PRINTS" id="PR00237">
    <property type="entry name" value="GPCRRHODOPSN"/>
</dbReference>
<dbReference type="InterPro" id="IPR052921">
    <property type="entry name" value="GPCR1_Superfamily_Member"/>
</dbReference>
<evidence type="ECO:0000256" key="4">
    <source>
        <dbReference type="ARBA" id="ARBA00023136"/>
    </source>
</evidence>
<comment type="similarity">
    <text evidence="5">Belongs to the G-protein coupled receptor 1 family.</text>
</comment>
<proteinExistence type="inferred from homology"/>
<dbReference type="Gene3D" id="1.20.1070.10">
    <property type="entry name" value="Rhodopsin 7-helix transmembrane proteins"/>
    <property type="match status" value="2"/>
</dbReference>
<dbReference type="SUPFAM" id="SSF81321">
    <property type="entry name" value="Family A G protein-coupled receptor-like"/>
    <property type="match status" value="2"/>
</dbReference>
<dbReference type="PROSITE" id="PS00237">
    <property type="entry name" value="G_PROTEIN_RECEP_F1_1"/>
    <property type="match status" value="1"/>
</dbReference>